<keyword evidence="3 7" id="KW-0813">Transport</keyword>
<dbReference type="OrthoDB" id="271448at2759"/>
<dbReference type="SUPFAM" id="SSF50729">
    <property type="entry name" value="PH domain-like"/>
    <property type="match status" value="1"/>
</dbReference>
<evidence type="ECO:0000256" key="4">
    <source>
        <dbReference type="ARBA" id="ARBA00022490"/>
    </source>
</evidence>
<dbReference type="InterPro" id="IPR040608">
    <property type="entry name" value="Snf8/Vps36"/>
</dbReference>
<evidence type="ECO:0000256" key="7">
    <source>
        <dbReference type="RuleBase" id="RU367095"/>
    </source>
</evidence>
<comment type="function">
    <text evidence="7">Component of the ESCRT-II complex (endosomal sorting complex required for transport II), which is required for multivesicular body (MVB) formation and sorting of endosomal cargo proteins into MVBs.</text>
</comment>
<dbReference type="PANTHER" id="PTHR13128:SF12">
    <property type="entry name" value="VACUOLAR PROTEIN-SORTING-ASSOCIATED PROTEIN 36"/>
    <property type="match status" value="1"/>
</dbReference>
<dbReference type="STRING" id="400682.A0A1X7V371"/>
<evidence type="ECO:0000256" key="3">
    <source>
        <dbReference type="ARBA" id="ARBA00022448"/>
    </source>
</evidence>
<dbReference type="OMA" id="VIQSISH"/>
<dbReference type="GO" id="GO:0043328">
    <property type="term" value="P:protein transport to vacuole involved in ubiquitin-dependent protein catabolic process via the multivesicular body sorting pathway"/>
    <property type="evidence" value="ECO:0007669"/>
    <property type="project" value="UniProtKB-UniRule"/>
</dbReference>
<dbReference type="SUPFAM" id="SSF46785">
    <property type="entry name" value="Winged helix' DNA-binding domain"/>
    <property type="match status" value="1"/>
</dbReference>
<dbReference type="GO" id="GO:0000814">
    <property type="term" value="C:ESCRT II complex"/>
    <property type="evidence" value="ECO:0007669"/>
    <property type="project" value="UniProtKB-UniRule"/>
</dbReference>
<dbReference type="FunFam" id="1.10.10.10:FF:000170">
    <property type="entry name" value="Vacuolar protein-sorting-associated protein 36"/>
    <property type="match status" value="1"/>
</dbReference>
<accession>A0A1X7V371</accession>
<organism evidence="8">
    <name type="scientific">Amphimedon queenslandica</name>
    <name type="common">Sponge</name>
    <dbReference type="NCBI Taxonomy" id="400682"/>
    <lineage>
        <taxon>Eukaryota</taxon>
        <taxon>Metazoa</taxon>
        <taxon>Porifera</taxon>
        <taxon>Demospongiae</taxon>
        <taxon>Heteroscleromorpha</taxon>
        <taxon>Haplosclerida</taxon>
        <taxon>Niphatidae</taxon>
        <taxon>Amphimedon</taxon>
    </lineage>
</organism>
<dbReference type="FunFam" id="1.10.10.10:FF:000416">
    <property type="entry name" value="Vacuolar protein-sorting-associated protein 36"/>
    <property type="match status" value="1"/>
</dbReference>
<keyword evidence="5 7" id="KW-0653">Protein transport</keyword>
<dbReference type="InterPro" id="IPR037855">
    <property type="entry name" value="Vps36"/>
</dbReference>
<keyword evidence="7" id="KW-0967">Endosome</keyword>
<evidence type="ECO:0000256" key="1">
    <source>
        <dbReference type="ARBA" id="ARBA00009697"/>
    </source>
</evidence>
<dbReference type="Gene3D" id="1.10.10.10">
    <property type="entry name" value="Winged helix-like DNA-binding domain superfamily/Winged helix DNA-binding domain"/>
    <property type="match status" value="2"/>
</dbReference>
<dbReference type="GO" id="GO:0031902">
    <property type="term" value="C:late endosome membrane"/>
    <property type="evidence" value="ECO:0007669"/>
    <property type="project" value="UniProtKB-UniRule"/>
</dbReference>
<evidence type="ECO:0000256" key="5">
    <source>
        <dbReference type="ARBA" id="ARBA00022927"/>
    </source>
</evidence>
<dbReference type="eggNOG" id="KOG2760">
    <property type="taxonomic scope" value="Eukaryota"/>
</dbReference>
<dbReference type="AlphaFoldDB" id="A0A1X7V371"/>
<comment type="subunit">
    <text evidence="7">Component of the endosomal sorting complex required for transport II (ESCRT-II).</text>
</comment>
<protein>
    <recommendedName>
        <fullName evidence="2 7">Vacuolar protein-sorting-associated protein 36</fullName>
    </recommendedName>
    <alternativeName>
        <fullName evidence="6 7">ESCRT-II complex subunit VPS36</fullName>
    </alternativeName>
</protein>
<evidence type="ECO:0000256" key="6">
    <source>
        <dbReference type="ARBA" id="ARBA00030114"/>
    </source>
</evidence>
<dbReference type="GO" id="GO:0043130">
    <property type="term" value="F:ubiquitin binding"/>
    <property type="evidence" value="ECO:0007669"/>
    <property type="project" value="UniProtKB-UniRule"/>
</dbReference>
<dbReference type="InterPro" id="IPR036388">
    <property type="entry name" value="WH-like_DNA-bd_sf"/>
</dbReference>
<dbReference type="InParanoid" id="A0A1X7V371"/>
<comment type="similarity">
    <text evidence="1 7">Belongs to the VPS36 family.</text>
</comment>
<dbReference type="InterPro" id="IPR036390">
    <property type="entry name" value="WH_DNA-bd_sf"/>
</dbReference>
<comment type="subcellular location">
    <subcellularLocation>
        <location evidence="7">Cytoplasm</location>
    </subcellularLocation>
    <subcellularLocation>
        <location evidence="7">Endosome</location>
    </subcellularLocation>
</comment>
<name>A0A1X7V371_AMPQE</name>
<proteinExistence type="inferred from homology"/>
<dbReference type="EnsemblMetazoa" id="Aqu2.1.34458_001">
    <property type="protein sequence ID" value="Aqu2.1.34458_001"/>
    <property type="gene ID" value="Aqu2.1.34458"/>
</dbReference>
<dbReference type="PANTHER" id="PTHR13128">
    <property type="entry name" value="VACUOLAR PROTEIN-SORTING-ASSOCIATED PROTEIN 36"/>
    <property type="match status" value="1"/>
</dbReference>
<dbReference type="Pfam" id="PF04157">
    <property type="entry name" value="EAP30"/>
    <property type="match status" value="1"/>
</dbReference>
<sequence>MNRSYWSGIGSFLPGEKSVSQVGGVRLYDGEDRTDFESGVLQLTTHRLLWDDEEQEDSGGMISVTDVYCMYNRARGLELVSPDDVVSACQLFQSLDLPMRLRVFDSGVLVVQSLVHNEANVIEETSKLITEHSSLTAQELSNLVGVAIMLATERLLLTEEAGKACRDDSVEGLRFYPNKFIDQ</sequence>
<reference evidence="8" key="1">
    <citation type="submission" date="2017-05" db="UniProtKB">
        <authorList>
            <consortium name="EnsemblMetazoa"/>
        </authorList>
    </citation>
    <scope>IDENTIFICATION</scope>
</reference>
<dbReference type="GO" id="GO:0032266">
    <property type="term" value="F:phosphatidylinositol-3-phosphate binding"/>
    <property type="evidence" value="ECO:0007669"/>
    <property type="project" value="UniProtKB-UniRule"/>
</dbReference>
<keyword evidence="4 7" id="KW-0963">Cytoplasm</keyword>
<evidence type="ECO:0000256" key="2">
    <source>
        <dbReference type="ARBA" id="ARBA00017953"/>
    </source>
</evidence>
<evidence type="ECO:0000313" key="8">
    <source>
        <dbReference type="EnsemblMetazoa" id="Aqu2.1.34458_001"/>
    </source>
</evidence>